<feature type="region of interest" description="Disordered" evidence="1">
    <location>
        <begin position="257"/>
        <end position="315"/>
    </location>
</feature>
<dbReference type="Proteomes" id="UP000007431">
    <property type="component" value="Unassembled WGS sequence"/>
</dbReference>
<dbReference type="OrthoDB" id="6600758at2759"/>
<dbReference type="HOGENOM" id="CLU_045028_0_0_1"/>
<protein>
    <submittedName>
        <fullName evidence="2">Uncharacterized protein</fullName>
    </submittedName>
</protein>
<sequence length="381" mass="41573">MTALPIVDIHTPTSSFSLVHSFTQESLLALYDKLSRKEHTDYEGQRVGPGWLKYEFNGTVWNLDDDADYTIFTWRLQQTPEQADASSSSVLSASASGAPSAAKPSLYLRNPSQPLPSATNLNPSFHLFKPSKAHLAVPASVRSASRSPSSRSIVSRRSRRSVASLGTMNTGDDEDDGVPKFKKEFDRFHNENGVRTVMGSVGPVRNVRMLLKSGYRHVYVSRIFAMKNGFIPKDAAPGQYGYSGLVNIGKWPITLYPSKRGNPPNGRVTSPPSSPASSEVAQPRTPTTRSARRRNGEAAGRRETANGAGADPNGGTPVVVQVYLSEEPHFDVVLGRSFFEKRQIRTSAVDMTDVTCLDTGEKVECELVVLKDGRGEIVTVT</sequence>
<name>D8PSU0_SCHCM</name>
<gene>
    <name evidence="2" type="ORF">SCHCODRAFT_74727</name>
</gene>
<dbReference type="eggNOG" id="ENOG502S09X">
    <property type="taxonomic scope" value="Eukaryota"/>
</dbReference>
<feature type="region of interest" description="Disordered" evidence="1">
    <location>
        <begin position="139"/>
        <end position="178"/>
    </location>
</feature>
<organism evidence="3">
    <name type="scientific">Schizophyllum commune (strain H4-8 / FGSC 9210)</name>
    <name type="common">Split gill fungus</name>
    <dbReference type="NCBI Taxonomy" id="578458"/>
    <lineage>
        <taxon>Eukaryota</taxon>
        <taxon>Fungi</taxon>
        <taxon>Dikarya</taxon>
        <taxon>Basidiomycota</taxon>
        <taxon>Agaricomycotina</taxon>
        <taxon>Agaricomycetes</taxon>
        <taxon>Agaricomycetidae</taxon>
        <taxon>Agaricales</taxon>
        <taxon>Schizophyllaceae</taxon>
        <taxon>Schizophyllum</taxon>
    </lineage>
</organism>
<reference evidence="2 3" key="1">
    <citation type="journal article" date="2010" name="Nat. Biotechnol.">
        <title>Genome sequence of the model mushroom Schizophyllum commune.</title>
        <authorList>
            <person name="Ohm R.A."/>
            <person name="de Jong J.F."/>
            <person name="Lugones L.G."/>
            <person name="Aerts A."/>
            <person name="Kothe E."/>
            <person name="Stajich J.E."/>
            <person name="de Vries R.P."/>
            <person name="Record E."/>
            <person name="Levasseur A."/>
            <person name="Baker S.E."/>
            <person name="Bartholomew K.A."/>
            <person name="Coutinho P.M."/>
            <person name="Erdmann S."/>
            <person name="Fowler T.J."/>
            <person name="Gathman A.C."/>
            <person name="Lombard V."/>
            <person name="Henrissat B."/>
            <person name="Knabe N."/>
            <person name="Kuees U."/>
            <person name="Lilly W.W."/>
            <person name="Lindquist E."/>
            <person name="Lucas S."/>
            <person name="Magnuson J.K."/>
            <person name="Piumi F."/>
            <person name="Raudaskoski M."/>
            <person name="Salamov A."/>
            <person name="Schmutz J."/>
            <person name="Schwarze F.W.M.R."/>
            <person name="vanKuyk P.A."/>
            <person name="Horton J.S."/>
            <person name="Grigoriev I.V."/>
            <person name="Woesten H.A.B."/>
        </authorList>
    </citation>
    <scope>NUCLEOTIDE SEQUENCE [LARGE SCALE GENOMIC DNA]</scope>
    <source>
        <strain evidence="3">H4-8 / FGSC 9210</strain>
    </source>
</reference>
<dbReference type="RefSeq" id="XP_003035300.1">
    <property type="nucleotide sequence ID" value="XM_003035254.1"/>
</dbReference>
<evidence type="ECO:0000313" key="2">
    <source>
        <dbReference type="EMBL" id="EFJ00398.1"/>
    </source>
</evidence>
<dbReference type="OMA" id="VNLGKWP"/>
<dbReference type="AlphaFoldDB" id="D8PSU0"/>
<dbReference type="GeneID" id="9596128"/>
<feature type="compositionally biased region" description="Low complexity" evidence="1">
    <location>
        <begin position="275"/>
        <end position="289"/>
    </location>
</feature>
<accession>D8PSU0</accession>
<proteinExistence type="predicted"/>
<dbReference type="VEuPathDB" id="FungiDB:SCHCODRAFT_02560891"/>
<dbReference type="KEGG" id="scm:SCHCO_02560891"/>
<feature type="compositionally biased region" description="Basic and acidic residues" evidence="1">
    <location>
        <begin position="294"/>
        <end position="304"/>
    </location>
</feature>
<keyword evidence="3" id="KW-1185">Reference proteome</keyword>
<dbReference type="EMBL" id="GL377303">
    <property type="protein sequence ID" value="EFJ00398.1"/>
    <property type="molecule type" value="Genomic_DNA"/>
</dbReference>
<evidence type="ECO:0000256" key="1">
    <source>
        <dbReference type="SAM" id="MobiDB-lite"/>
    </source>
</evidence>
<feature type="compositionally biased region" description="Low complexity" evidence="1">
    <location>
        <begin position="139"/>
        <end position="153"/>
    </location>
</feature>
<dbReference type="InParanoid" id="D8PSU0"/>
<evidence type="ECO:0000313" key="3">
    <source>
        <dbReference type="Proteomes" id="UP000007431"/>
    </source>
</evidence>